<dbReference type="RefSeq" id="WP_281454203.1">
    <property type="nucleotide sequence ID" value="NZ_JASAOF010000002.1"/>
</dbReference>
<comment type="caution">
    <text evidence="3">The sequence shown here is derived from an EMBL/GenBank/DDBJ whole genome shotgun (WGS) entry which is preliminary data.</text>
</comment>
<proteinExistence type="predicted"/>
<dbReference type="Pfam" id="PF07331">
    <property type="entry name" value="TctB"/>
    <property type="match status" value="1"/>
</dbReference>
<evidence type="ECO:0000313" key="4">
    <source>
        <dbReference type="Proteomes" id="UP001237595"/>
    </source>
</evidence>
<protein>
    <submittedName>
        <fullName evidence="3">Tripartite tricarboxylate transporter TctB family protein</fullName>
    </submittedName>
</protein>
<feature type="transmembrane region" description="Helical" evidence="1">
    <location>
        <begin position="46"/>
        <end position="65"/>
    </location>
</feature>
<keyword evidence="1" id="KW-1133">Transmembrane helix</keyword>
<evidence type="ECO:0000256" key="1">
    <source>
        <dbReference type="SAM" id="Phobius"/>
    </source>
</evidence>
<dbReference type="Proteomes" id="UP001237595">
    <property type="component" value="Unassembled WGS sequence"/>
</dbReference>
<feature type="domain" description="DUF1468" evidence="2">
    <location>
        <begin position="18"/>
        <end position="147"/>
    </location>
</feature>
<gene>
    <name evidence="3" type="ORF">QFW96_04335</name>
</gene>
<sequence length="155" mass="15864">MTTTAPPARDLGRLVLPALVLLVGAGLVLGGFGLDLPLNIGYLGPQWFPIGVGGALLVLGVLLLFDRSTPATETGSEWRSFGLVVATLAAHVVLLWLVGWIPAGIALFWGIARAVGSTRALFDLGVAAVFSCAVQFGFSAGLGVSLPVGLLLEAS</sequence>
<evidence type="ECO:0000313" key="3">
    <source>
        <dbReference type="EMBL" id="MDI2027821.1"/>
    </source>
</evidence>
<keyword evidence="1" id="KW-0472">Membrane</keyword>
<feature type="transmembrane region" description="Helical" evidence="1">
    <location>
        <begin position="85"/>
        <end position="112"/>
    </location>
</feature>
<organism evidence="3 4">
    <name type="scientific">Saccharopolyspora ipomoeae</name>
    <dbReference type="NCBI Taxonomy" id="3042027"/>
    <lineage>
        <taxon>Bacteria</taxon>
        <taxon>Bacillati</taxon>
        <taxon>Actinomycetota</taxon>
        <taxon>Actinomycetes</taxon>
        <taxon>Pseudonocardiales</taxon>
        <taxon>Pseudonocardiaceae</taxon>
        <taxon>Saccharopolyspora</taxon>
    </lineage>
</organism>
<accession>A0ABT6PK11</accession>
<keyword evidence="4" id="KW-1185">Reference proteome</keyword>
<keyword evidence="1" id="KW-0812">Transmembrane</keyword>
<evidence type="ECO:0000259" key="2">
    <source>
        <dbReference type="Pfam" id="PF07331"/>
    </source>
</evidence>
<name>A0ABT6PK11_9PSEU</name>
<feature type="transmembrane region" description="Helical" evidence="1">
    <location>
        <begin position="124"/>
        <end position="152"/>
    </location>
</feature>
<dbReference type="EMBL" id="JASAOF010000002">
    <property type="protein sequence ID" value="MDI2027821.1"/>
    <property type="molecule type" value="Genomic_DNA"/>
</dbReference>
<feature type="transmembrane region" description="Helical" evidence="1">
    <location>
        <begin position="12"/>
        <end position="34"/>
    </location>
</feature>
<dbReference type="InterPro" id="IPR009936">
    <property type="entry name" value="DUF1468"/>
</dbReference>
<reference evidence="3 4" key="1">
    <citation type="submission" date="2023-04" db="EMBL/GenBank/DDBJ databases">
        <title>Draft genome sequence of Saccharopolyspora sp. TS4A08 isolated from sweet potato rhizospheric soil.</title>
        <authorList>
            <person name="Suksaard P."/>
            <person name="Duangmal K."/>
        </authorList>
    </citation>
    <scope>NUCLEOTIDE SEQUENCE [LARGE SCALE GENOMIC DNA]</scope>
    <source>
        <strain evidence="3 4">TS4A08</strain>
    </source>
</reference>